<protein>
    <submittedName>
        <fullName evidence="2">Uncharacterized protein</fullName>
    </submittedName>
</protein>
<dbReference type="InterPro" id="IPR039796">
    <property type="entry name" value="MIP18"/>
</dbReference>
<reference evidence="2 3" key="1">
    <citation type="journal article" date="2007" name="Proc. Natl. Acad. Sci. U.S.A.">
        <title>Nucleomorph genome of Hemiselmis andersenii reveals complete intron loss and compaction as a driver of protein structure and function.</title>
        <authorList>
            <person name="Lane C.E."/>
            <person name="van den Heuvel K."/>
            <person name="Kozera C."/>
            <person name="Curtis B.A."/>
            <person name="Parsons B.J."/>
            <person name="Bowman S."/>
            <person name="Archibald J.M."/>
        </authorList>
    </citation>
    <scope>NUCLEOTIDE SEQUENCE [LARGE SCALE GENOMIC DNA]</scope>
    <source>
        <strain evidence="2 3">CCMP644</strain>
    </source>
</reference>
<accession>A9BKH1</accession>
<geneLocation type="nucleomorph" evidence="2"/>
<gene>
    <name evidence="2" type="ORF">HAN_1g169</name>
</gene>
<name>A9BKH1_HEMAN</name>
<dbReference type="GO" id="GO:0051604">
    <property type="term" value="P:protein maturation"/>
    <property type="evidence" value="ECO:0007669"/>
    <property type="project" value="InterPro"/>
</dbReference>
<dbReference type="GeneID" id="5739567"/>
<dbReference type="InterPro" id="IPR034904">
    <property type="entry name" value="FSCA_dom_sf"/>
</dbReference>
<dbReference type="Gene3D" id="3.30.300.130">
    <property type="entry name" value="Fe-S cluster assembly (FSCA)"/>
    <property type="match status" value="1"/>
</dbReference>
<organism evidence="2 3">
    <name type="scientific">Hemiselmis andersenii</name>
    <name type="common">Cryptophyte alga</name>
    <dbReference type="NCBI Taxonomy" id="464988"/>
    <lineage>
        <taxon>Eukaryota</taxon>
        <taxon>Cryptophyceae</taxon>
        <taxon>Cryptomonadales</taxon>
        <taxon>Hemiselmidaceae</taxon>
        <taxon>Hemiselmis</taxon>
    </lineage>
</organism>
<proteinExistence type="inferred from homology"/>
<comment type="similarity">
    <text evidence="1">Belongs to the MIP18 family.</text>
</comment>
<evidence type="ECO:0000256" key="1">
    <source>
        <dbReference type="ARBA" id="ARBA00010381"/>
    </source>
</evidence>
<evidence type="ECO:0000313" key="2">
    <source>
        <dbReference type="EMBL" id="ABW98004.1"/>
    </source>
</evidence>
<keyword evidence="2" id="KW-0542">Nucleomorph</keyword>
<dbReference type="PANTHER" id="PTHR12377">
    <property type="entry name" value="CYTOSOLIC IRON-SULFUR ASSEMBLY COMPONENT 2B-RELATED"/>
    <property type="match status" value="1"/>
</dbReference>
<dbReference type="RefSeq" id="XP_001712329.1">
    <property type="nucleotide sequence ID" value="XM_001712277.1"/>
</dbReference>
<evidence type="ECO:0000313" key="3">
    <source>
        <dbReference type="Proteomes" id="UP000243127"/>
    </source>
</evidence>
<dbReference type="Proteomes" id="UP000243127">
    <property type="component" value="Nucleomorph 1"/>
</dbReference>
<dbReference type="Gene3D" id="6.10.250.1280">
    <property type="match status" value="1"/>
</dbReference>
<sequence>MNTVQKIKFKKKIKINFRKWSPFSIRFLNFIKNILDPELPKTLIFLKVMFLEGIFIKNFKSCPFLAFRIWIVPTSEKCSMSSLIGIYLENIFLQKPIQENLNFFLPKNWNWKFSFEIPSFSHYKSESYTKQLNDKERISAAFENRGVRGTVNRSYIKKNIF</sequence>
<dbReference type="EMBL" id="CP000881">
    <property type="protein sequence ID" value="ABW98004.1"/>
    <property type="molecule type" value="Genomic_DNA"/>
</dbReference>
<dbReference type="AlphaFoldDB" id="A9BKH1"/>